<protein>
    <recommendedName>
        <fullName evidence="5">Outer membrane protein beta-barrel domain-containing protein</fullName>
    </recommendedName>
</protein>
<evidence type="ECO:0000313" key="3">
    <source>
        <dbReference type="EMBL" id="ALU28506.1"/>
    </source>
</evidence>
<evidence type="ECO:0000313" key="2">
    <source>
        <dbReference type="EMBL" id="ALU28436.1"/>
    </source>
</evidence>
<proteinExistence type="predicted"/>
<dbReference type="Proteomes" id="UP000069030">
    <property type="component" value="Plasmid p63039"/>
</dbReference>
<feature type="chain" id="PRO_5044168207" description="Outer membrane protein beta-barrel domain-containing protein" evidence="1">
    <location>
        <begin position="22"/>
        <end position="187"/>
    </location>
</feature>
<geneLocation type="plasmid" evidence="2 4">
    <name>p63039</name>
</geneLocation>
<organism evidence="2 4">
    <name type="scientific">Myroides odoratimimus</name>
    <dbReference type="NCBI Taxonomy" id="76832"/>
    <lineage>
        <taxon>Bacteria</taxon>
        <taxon>Pseudomonadati</taxon>
        <taxon>Bacteroidota</taxon>
        <taxon>Flavobacteriia</taxon>
        <taxon>Flavobacteriales</taxon>
        <taxon>Flavobacteriaceae</taxon>
        <taxon>Myroides</taxon>
    </lineage>
</organism>
<dbReference type="KEGG" id="mod:AS202_19845"/>
<dbReference type="EMBL" id="CP013691">
    <property type="protein sequence ID" value="ALU28436.1"/>
    <property type="molecule type" value="Genomic_DNA"/>
</dbReference>
<feature type="signal peptide" evidence="1">
    <location>
        <begin position="1"/>
        <end position="21"/>
    </location>
</feature>
<reference evidence="2" key="1">
    <citation type="journal article" date="2015" name="J. Zhejiang Univ. Sci. B">
        <title>Antibiotic resistance mechanisms of Myroides sp.</title>
        <authorList>
            <person name="Hu S."/>
            <person name="Yuan S."/>
            <person name="Qu H."/>
            <person name="Jiang T."/>
            <person name="Zhou Y."/>
            <person name="Wang M."/>
            <person name="Ming D."/>
        </authorList>
    </citation>
    <scope>NUCLEOTIDE SEQUENCE</scope>
    <source>
        <strain evidence="2">PR63039</strain>
        <plasmid evidence="2">p63039</plasmid>
    </source>
</reference>
<dbReference type="AlphaFoldDB" id="A0AAI8C9J1"/>
<evidence type="ECO:0000256" key="1">
    <source>
        <dbReference type="SAM" id="SignalP"/>
    </source>
</evidence>
<gene>
    <name evidence="2" type="ORF">AS202_19845</name>
    <name evidence="3" type="ORF">AS202_20215</name>
</gene>
<evidence type="ECO:0008006" key="5">
    <source>
        <dbReference type="Google" id="ProtNLM"/>
    </source>
</evidence>
<dbReference type="KEGG" id="mod:AS202_20215"/>
<accession>A0AAI8C9J1</accession>
<keyword evidence="2" id="KW-0614">Plasmid</keyword>
<evidence type="ECO:0000313" key="4">
    <source>
        <dbReference type="Proteomes" id="UP000069030"/>
    </source>
</evidence>
<sequence>MKRIYLLLGFCIISLTTTTFAQGHFGGQKSIGLSYLGVDKGYGANLNYQQFIGSQYFGYRIDADYLSKKHNLTVLDYTFKTDLERYSLGSALVYSFEDLMFYPLYLQAYVGAMIGQEKINKGRKEIDTIPYSKPRTNLFGGYIGAELEVAFNRRSSLIINAKNTFSNSDIKKSMFTYNIGFKYILND</sequence>
<name>A0AAI8C9J1_9FLAO</name>
<reference evidence="2" key="2">
    <citation type="submission" date="2015-12" db="EMBL/GenBank/DDBJ databases">
        <title>Complete genome sequence of a multi-drug resistant strain Myroides odoratimimus PR63039.</title>
        <authorList>
            <consortium name="REALGENE"/>
            <person name="Ming D."/>
            <person name="Wang M."/>
            <person name="Hu S."/>
            <person name="Jiang T."/>
            <person name="Zhou Y."/>
        </authorList>
    </citation>
    <scope>NUCLEOTIDE SEQUENCE</scope>
    <source>
        <strain evidence="2">PR63039</strain>
        <plasmid evidence="2">p63039</plasmid>
    </source>
</reference>
<reference evidence="4" key="3">
    <citation type="journal article" date="2016" name="J. Zhejiang Univ. Sci. B">
        <title>Antibiotic resistance mechanisms of Myroides sp.</title>
        <authorList>
            <person name="Hu S."/>
            <person name="Yuan S."/>
            <person name="Qu H."/>
            <person name="Jiang T."/>
            <person name="Zhou Y."/>
            <person name="Wang M."/>
            <person name="Ming D."/>
        </authorList>
    </citation>
    <scope>NUCLEOTIDE SEQUENCE [LARGE SCALE GENOMIC DNA]</scope>
    <source>
        <strain evidence="4">PR63039</strain>
    </source>
</reference>
<keyword evidence="1" id="KW-0732">Signal</keyword>
<dbReference type="EMBL" id="CP013691">
    <property type="protein sequence ID" value="ALU28506.1"/>
    <property type="molecule type" value="Genomic_DNA"/>
</dbReference>
<dbReference type="RefSeq" id="WP_058700081.1">
    <property type="nucleotide sequence ID" value="NZ_CP013691.1"/>
</dbReference>